<keyword evidence="10" id="KW-1185">Reference proteome</keyword>
<evidence type="ECO:0000256" key="5">
    <source>
        <dbReference type="ARBA" id="ARBA00022679"/>
    </source>
</evidence>
<feature type="domain" description="Glycosyl hydrolase family 13 catalytic" evidence="8">
    <location>
        <begin position="137"/>
        <end position="470"/>
    </location>
</feature>
<evidence type="ECO:0000256" key="6">
    <source>
        <dbReference type="ARBA" id="ARBA00023277"/>
    </source>
</evidence>
<evidence type="ECO:0000256" key="4">
    <source>
        <dbReference type="ARBA" id="ARBA00012541"/>
    </source>
</evidence>
<dbReference type="InterPro" id="IPR013783">
    <property type="entry name" value="Ig-like_fold"/>
</dbReference>
<feature type="active site" description="Nucleophile" evidence="7">
    <location>
        <position position="286"/>
    </location>
</feature>
<dbReference type="PIRSF" id="PIRSF000463">
    <property type="entry name" value="GlgB"/>
    <property type="match status" value="1"/>
</dbReference>
<comment type="similarity">
    <text evidence="3">Belongs to the glycosyl hydrolase 13 family. GlgB subfamily.</text>
</comment>
<dbReference type="CDD" id="cd02855">
    <property type="entry name" value="E_set_GBE_prok_N"/>
    <property type="match status" value="1"/>
</dbReference>
<dbReference type="STRING" id="563176.SAMN04488090_4588"/>
<feature type="active site" description="Proton donor" evidence="7">
    <location>
        <position position="330"/>
    </location>
</feature>
<dbReference type="InterPro" id="IPR004193">
    <property type="entry name" value="Glyco_hydro_13_N"/>
</dbReference>
<dbReference type="OrthoDB" id="9761875at2"/>
<keyword evidence="6" id="KW-0119">Carbohydrate metabolism</keyword>
<dbReference type="CDD" id="cd11325">
    <property type="entry name" value="AmyAc_GTHase"/>
    <property type="match status" value="1"/>
</dbReference>
<dbReference type="GO" id="GO:0043169">
    <property type="term" value="F:cation binding"/>
    <property type="evidence" value="ECO:0007669"/>
    <property type="project" value="InterPro"/>
</dbReference>
<evidence type="ECO:0000256" key="3">
    <source>
        <dbReference type="ARBA" id="ARBA00009000"/>
    </source>
</evidence>
<dbReference type="PANTHER" id="PTHR43651">
    <property type="entry name" value="1,4-ALPHA-GLUCAN-BRANCHING ENZYME"/>
    <property type="match status" value="1"/>
</dbReference>
<dbReference type="InterPro" id="IPR014756">
    <property type="entry name" value="Ig_E-set"/>
</dbReference>
<protein>
    <recommendedName>
        <fullName evidence="4">1,4-alpha-glucan branching enzyme</fullName>
        <ecNumber evidence="4">2.4.1.18</ecNumber>
    </recommendedName>
</protein>
<dbReference type="Pfam" id="PF02806">
    <property type="entry name" value="Alpha-amylase_C"/>
    <property type="match status" value="1"/>
</dbReference>
<dbReference type="InterPro" id="IPR044143">
    <property type="entry name" value="GlgB_N_E_set_prok"/>
</dbReference>
<dbReference type="Gene3D" id="2.60.40.1180">
    <property type="entry name" value="Golgi alpha-mannosidase II"/>
    <property type="match status" value="1"/>
</dbReference>
<evidence type="ECO:0000256" key="2">
    <source>
        <dbReference type="ARBA" id="ARBA00002953"/>
    </source>
</evidence>
<dbReference type="AlphaFoldDB" id="A0A1G9X7W5"/>
<dbReference type="SMART" id="SM00642">
    <property type="entry name" value="Aamy"/>
    <property type="match status" value="1"/>
</dbReference>
<dbReference type="InterPro" id="IPR037439">
    <property type="entry name" value="Branching_enzy"/>
</dbReference>
<sequence length="603" mass="68356">MLVIPQPSTRPGMGAVFLKNEGTSFRVWAPNASEVSLAGDFNDWQPEPLSLEENGFWSLFHEKAEAGHQYKFHLKTPAGILERNDPYAREVTNSAGNSVVYDPSFDWGEEEARFRIDDWNQLVIYELHIGTYYAPEEGHPGTFRDAIARLDYLRLIGVNAIEVMPIAEFPGDYSWGYNPAHPFAVESGYGGPNGFKELVREAHLRGIAVVLDVVYNHFGPSDLDLWQFDGWSENDKGGIYFYNDWRATTPWGDTRPDYGRAEVRQYIRDNAIMWIEEFHVDGLRMDMVPYIRHVNGDENPEGMLQDGYSLIRWINGEIREKYPHKFTVAEDLHGLDLITAPVQQGGLGYSSQWDADFVHPVRDVLIQPDDAGRDTGKIRTALERRYNGDPFQRVVYTESHDEVANGQARVAQEIAEDVNDFFAKKRSTLGAALVLTAPGIPMLFQGQTILEDKWFDDADPVDWSRLLTFRGIAKLYRDLIGLRRNLDGWTRGLTGPNIQVMHENTTDKVIAYHRWLDGGRQDSTVVVANFSNQTFDSYRIGLPASGLWKLRFNSDFGDYDEEFTNLSVYDTLALDEPLDGLPSSATISLAPYGVLIFSQNANE</sequence>
<dbReference type="InterPro" id="IPR013780">
    <property type="entry name" value="Glyco_hydro_b"/>
</dbReference>
<dbReference type="SUPFAM" id="SSF51011">
    <property type="entry name" value="Glycosyl hydrolase domain"/>
    <property type="match status" value="1"/>
</dbReference>
<proteinExistence type="inferred from homology"/>
<dbReference type="InterPro" id="IPR006048">
    <property type="entry name" value="A-amylase/branching_C"/>
</dbReference>
<comment type="catalytic activity">
    <reaction evidence="1">
        <text>Transfers a segment of a (1-&gt;4)-alpha-D-glucan chain to a primary hydroxy group in a similar glucan chain.</text>
        <dbReference type="EC" id="2.4.1.18"/>
    </reaction>
</comment>
<dbReference type="Gene3D" id="3.20.20.80">
    <property type="entry name" value="Glycosidases"/>
    <property type="match status" value="1"/>
</dbReference>
<dbReference type="Pfam" id="PF02922">
    <property type="entry name" value="CBM_48"/>
    <property type="match status" value="1"/>
</dbReference>
<organism evidence="9 10">
    <name type="scientific">Siphonobacter aquaeclarae</name>
    <dbReference type="NCBI Taxonomy" id="563176"/>
    <lineage>
        <taxon>Bacteria</taxon>
        <taxon>Pseudomonadati</taxon>
        <taxon>Bacteroidota</taxon>
        <taxon>Cytophagia</taxon>
        <taxon>Cytophagales</taxon>
        <taxon>Cytophagaceae</taxon>
        <taxon>Siphonobacter</taxon>
    </lineage>
</organism>
<dbReference type="GO" id="GO:0003844">
    <property type="term" value="F:1,4-alpha-glucan branching enzyme activity"/>
    <property type="evidence" value="ECO:0007669"/>
    <property type="project" value="UniProtKB-EC"/>
</dbReference>
<name>A0A1G9X7W5_9BACT</name>
<evidence type="ECO:0000256" key="7">
    <source>
        <dbReference type="PIRSR" id="PIRSR000463-1"/>
    </source>
</evidence>
<keyword evidence="5" id="KW-0808">Transferase</keyword>
<dbReference type="SUPFAM" id="SSF81296">
    <property type="entry name" value="E set domains"/>
    <property type="match status" value="1"/>
</dbReference>
<evidence type="ECO:0000313" key="10">
    <source>
        <dbReference type="Proteomes" id="UP000198901"/>
    </source>
</evidence>
<evidence type="ECO:0000259" key="8">
    <source>
        <dbReference type="SMART" id="SM00642"/>
    </source>
</evidence>
<evidence type="ECO:0000256" key="1">
    <source>
        <dbReference type="ARBA" id="ARBA00000826"/>
    </source>
</evidence>
<dbReference type="RefSeq" id="WP_093208173.1">
    <property type="nucleotide sequence ID" value="NZ_FNGS01000010.1"/>
</dbReference>
<dbReference type="PANTHER" id="PTHR43651:SF11">
    <property type="entry name" value="MALTO-OLIGOSYLTREHALOSE TREHALOHYDROLASE"/>
    <property type="match status" value="1"/>
</dbReference>
<dbReference type="InterPro" id="IPR017853">
    <property type="entry name" value="GH"/>
</dbReference>
<dbReference type="EMBL" id="FNGS01000010">
    <property type="protein sequence ID" value="SDM92747.1"/>
    <property type="molecule type" value="Genomic_DNA"/>
</dbReference>
<dbReference type="Proteomes" id="UP000198901">
    <property type="component" value="Unassembled WGS sequence"/>
</dbReference>
<accession>A0A1G9X7W5</accession>
<dbReference type="Gene3D" id="2.60.40.10">
    <property type="entry name" value="Immunoglobulins"/>
    <property type="match status" value="1"/>
</dbReference>
<dbReference type="GO" id="GO:0005978">
    <property type="term" value="P:glycogen biosynthetic process"/>
    <property type="evidence" value="ECO:0007669"/>
    <property type="project" value="InterPro"/>
</dbReference>
<dbReference type="SUPFAM" id="SSF51445">
    <property type="entry name" value="(Trans)glycosidases"/>
    <property type="match status" value="1"/>
</dbReference>
<dbReference type="InterPro" id="IPR006047">
    <property type="entry name" value="GH13_cat_dom"/>
</dbReference>
<comment type="function">
    <text evidence="2">Catalyzes the formation of the alpha-1,6-glucosidic linkages in glycogen by scission of a 1,4-alpha-linked oligosaccharide from growing alpha-1,4-glucan chains and the subsequent attachment of the oligosaccharide to the alpha-1,6 position.</text>
</comment>
<gene>
    <name evidence="9" type="ORF">SAMN04488090_4588</name>
</gene>
<keyword evidence="9" id="KW-0378">Hydrolase</keyword>
<evidence type="ECO:0000313" key="9">
    <source>
        <dbReference type="EMBL" id="SDM92747.1"/>
    </source>
</evidence>
<dbReference type="EC" id="2.4.1.18" evidence="4"/>
<dbReference type="GO" id="GO:0004553">
    <property type="term" value="F:hydrolase activity, hydrolyzing O-glycosyl compounds"/>
    <property type="evidence" value="ECO:0007669"/>
    <property type="project" value="InterPro"/>
</dbReference>
<dbReference type="Pfam" id="PF00128">
    <property type="entry name" value="Alpha-amylase"/>
    <property type="match status" value="2"/>
</dbReference>
<reference evidence="9 10" key="1">
    <citation type="submission" date="2016-10" db="EMBL/GenBank/DDBJ databases">
        <authorList>
            <person name="de Groot N.N."/>
        </authorList>
    </citation>
    <scope>NUCLEOTIDE SEQUENCE [LARGE SCALE GENOMIC DNA]</scope>
    <source>
        <strain evidence="9 10">DSM 21668</strain>
    </source>
</reference>